<dbReference type="EMBL" id="REGN01003114">
    <property type="protein sequence ID" value="RNA24466.1"/>
    <property type="molecule type" value="Genomic_DNA"/>
</dbReference>
<proteinExistence type="predicted"/>
<dbReference type="AlphaFoldDB" id="A0A3M7RLP4"/>
<organism evidence="1 2">
    <name type="scientific">Brachionus plicatilis</name>
    <name type="common">Marine rotifer</name>
    <name type="synonym">Brachionus muelleri</name>
    <dbReference type="NCBI Taxonomy" id="10195"/>
    <lineage>
        <taxon>Eukaryota</taxon>
        <taxon>Metazoa</taxon>
        <taxon>Spiralia</taxon>
        <taxon>Gnathifera</taxon>
        <taxon>Rotifera</taxon>
        <taxon>Eurotatoria</taxon>
        <taxon>Monogononta</taxon>
        <taxon>Pseudotrocha</taxon>
        <taxon>Ploima</taxon>
        <taxon>Brachionidae</taxon>
        <taxon>Brachionus</taxon>
    </lineage>
</organism>
<dbReference type="Proteomes" id="UP000276133">
    <property type="component" value="Unassembled WGS sequence"/>
</dbReference>
<evidence type="ECO:0000313" key="1">
    <source>
        <dbReference type="EMBL" id="RNA24466.1"/>
    </source>
</evidence>
<sequence>MKKKTKSKIQCRFEKWISAATKKLSLHKIGKLKEKINIFQSNYLTCHVDLNEWQYKLIDQFKIFTAEKLALI</sequence>
<protein>
    <submittedName>
        <fullName evidence="1">Uncharacterized protein</fullName>
    </submittedName>
</protein>
<evidence type="ECO:0000313" key="2">
    <source>
        <dbReference type="Proteomes" id="UP000276133"/>
    </source>
</evidence>
<comment type="caution">
    <text evidence="1">The sequence shown here is derived from an EMBL/GenBank/DDBJ whole genome shotgun (WGS) entry which is preliminary data.</text>
</comment>
<reference evidence="1 2" key="1">
    <citation type="journal article" date="2018" name="Sci. Rep.">
        <title>Genomic signatures of local adaptation to the degree of environmental predictability in rotifers.</title>
        <authorList>
            <person name="Franch-Gras L."/>
            <person name="Hahn C."/>
            <person name="Garcia-Roger E.M."/>
            <person name="Carmona M.J."/>
            <person name="Serra M."/>
            <person name="Gomez A."/>
        </authorList>
    </citation>
    <scope>NUCLEOTIDE SEQUENCE [LARGE SCALE GENOMIC DNA]</scope>
    <source>
        <strain evidence="1">HYR1</strain>
    </source>
</reference>
<name>A0A3M7RLP4_BRAPC</name>
<keyword evidence="2" id="KW-1185">Reference proteome</keyword>
<accession>A0A3M7RLP4</accession>
<gene>
    <name evidence="1" type="ORF">BpHYR1_051891</name>
</gene>